<organism evidence="1 2">
    <name type="scientific">Spiribacter curvatus</name>
    <dbReference type="NCBI Taxonomy" id="1335757"/>
    <lineage>
        <taxon>Bacteria</taxon>
        <taxon>Pseudomonadati</taxon>
        <taxon>Pseudomonadota</taxon>
        <taxon>Gammaproteobacteria</taxon>
        <taxon>Chromatiales</taxon>
        <taxon>Ectothiorhodospiraceae</taxon>
        <taxon>Spiribacter</taxon>
    </lineage>
</organism>
<protein>
    <recommendedName>
        <fullName evidence="3">Short-chain dehydrogenase</fullName>
    </recommendedName>
</protein>
<evidence type="ECO:0000313" key="2">
    <source>
        <dbReference type="Proteomes" id="UP000017640"/>
    </source>
</evidence>
<dbReference type="AlphaFoldDB" id="U5T4F4"/>
<reference evidence="1 2" key="1">
    <citation type="journal article" date="2013" name="BMC Genomics">
        <title>Genomes of "Spiribacter", a streamlined, successful halophilic bacterium.</title>
        <authorList>
            <person name="Lopez-Perez M."/>
            <person name="Ghai R."/>
            <person name="Leon M.J."/>
            <person name="Rodriguez-Olmos A."/>
            <person name="Copa-Patino J.L."/>
            <person name="Soliveri J."/>
            <person name="Sanchez-Porro C."/>
            <person name="Ventosa A."/>
            <person name="Rodriguez-Valera F."/>
        </authorList>
    </citation>
    <scope>NUCLEOTIDE SEQUENCE [LARGE SCALE GENOMIC DNA]</scope>
    <source>
        <strain evidence="1 2">UAH-SP71</strain>
    </source>
</reference>
<dbReference type="STRING" id="1335757.SPICUR_06855"/>
<evidence type="ECO:0000313" key="1">
    <source>
        <dbReference type="EMBL" id="AGY92335.1"/>
    </source>
</evidence>
<dbReference type="Proteomes" id="UP000017640">
    <property type="component" value="Chromosome"/>
</dbReference>
<dbReference type="InterPro" id="IPR002347">
    <property type="entry name" value="SDR_fam"/>
</dbReference>
<dbReference type="KEGG" id="spiu:SPICUR_06855"/>
<evidence type="ECO:0008006" key="3">
    <source>
        <dbReference type="Google" id="ProtNLM"/>
    </source>
</evidence>
<dbReference type="PANTHER" id="PTHR43544">
    <property type="entry name" value="SHORT-CHAIN DEHYDROGENASE/REDUCTASE"/>
    <property type="match status" value="1"/>
</dbReference>
<dbReference type="RefSeq" id="WP_023367400.1">
    <property type="nucleotide sequence ID" value="NC_022664.1"/>
</dbReference>
<dbReference type="eggNOG" id="COG1028">
    <property type="taxonomic scope" value="Bacteria"/>
</dbReference>
<dbReference type="Gene3D" id="3.40.50.720">
    <property type="entry name" value="NAD(P)-binding Rossmann-like Domain"/>
    <property type="match status" value="1"/>
</dbReference>
<dbReference type="InterPro" id="IPR051468">
    <property type="entry name" value="Fungal_SecMetab_SDRs"/>
</dbReference>
<dbReference type="EMBL" id="CP005990">
    <property type="protein sequence ID" value="AGY92335.1"/>
    <property type="molecule type" value="Genomic_DNA"/>
</dbReference>
<dbReference type="GO" id="GO:0016491">
    <property type="term" value="F:oxidoreductase activity"/>
    <property type="evidence" value="ECO:0007669"/>
    <property type="project" value="TreeGrafter"/>
</dbReference>
<sequence>MMNTLDGDSNVLVVGASGGIGAALVEQLLADSPARRVWAASRTPQGPRLTALREAYGERCVPVPVDILDESSIARLAETLRGDSPRLHLLINAFGLLHDEARGIWPEKRLEDINAEAMLANYRVNALAPALIGRYCLGLLNHADRAVFASLSARVGSITDNRLGGWYGYRTSKAAQNMFTRDMAIECRRRARRVICLALHPGTTDTGLSEPFQKRVPEGKLFRTEFAAGKLLERIDAASLEDSGGFFAWDGAPIPW</sequence>
<name>U5T4F4_9GAMM</name>
<accession>U5T4F4</accession>
<dbReference type="OrthoDB" id="9785826at2"/>
<dbReference type="GO" id="GO:0005737">
    <property type="term" value="C:cytoplasm"/>
    <property type="evidence" value="ECO:0007669"/>
    <property type="project" value="TreeGrafter"/>
</dbReference>
<dbReference type="SUPFAM" id="SSF51735">
    <property type="entry name" value="NAD(P)-binding Rossmann-fold domains"/>
    <property type="match status" value="1"/>
</dbReference>
<keyword evidence="2" id="KW-1185">Reference proteome</keyword>
<dbReference type="PRINTS" id="PR00081">
    <property type="entry name" value="GDHRDH"/>
</dbReference>
<dbReference type="HOGENOM" id="CLU_010194_9_7_6"/>
<dbReference type="CDD" id="cd05325">
    <property type="entry name" value="carb_red_sniffer_like_SDR_c"/>
    <property type="match status" value="1"/>
</dbReference>
<gene>
    <name evidence="1" type="ORF">SPICUR_06855</name>
</gene>
<dbReference type="Pfam" id="PF00106">
    <property type="entry name" value="adh_short"/>
    <property type="match status" value="1"/>
</dbReference>
<dbReference type="InterPro" id="IPR036291">
    <property type="entry name" value="NAD(P)-bd_dom_sf"/>
</dbReference>
<proteinExistence type="predicted"/>
<dbReference type="PANTHER" id="PTHR43544:SF12">
    <property type="entry name" value="NAD(P)-BINDING ROSSMANN-FOLD SUPERFAMILY PROTEIN"/>
    <property type="match status" value="1"/>
</dbReference>